<dbReference type="GO" id="GO:0070628">
    <property type="term" value="F:proteasome binding"/>
    <property type="evidence" value="ECO:0007669"/>
    <property type="project" value="TreeGrafter"/>
</dbReference>
<proteinExistence type="predicted"/>
<accession>A0A0G4GV10</accession>
<dbReference type="PANTHER" id="PTHR43982">
    <property type="entry name" value="UBIQUITIN CARBOXYL-TERMINAL HYDROLASE"/>
    <property type="match status" value="1"/>
</dbReference>
<dbReference type="GO" id="GO:0016579">
    <property type="term" value="P:protein deubiquitination"/>
    <property type="evidence" value="ECO:0007669"/>
    <property type="project" value="InterPro"/>
</dbReference>
<dbReference type="PROSITE" id="PS00973">
    <property type="entry name" value="USP_2"/>
    <property type="match status" value="1"/>
</dbReference>
<evidence type="ECO:0000256" key="2">
    <source>
        <dbReference type="ARBA" id="ARBA00012759"/>
    </source>
</evidence>
<dbReference type="SUPFAM" id="SSF54236">
    <property type="entry name" value="Ubiquitin-like"/>
    <property type="match status" value="1"/>
</dbReference>
<feature type="region of interest" description="Disordered" evidence="7">
    <location>
        <begin position="538"/>
        <end position="585"/>
    </location>
</feature>
<dbReference type="FunCoup" id="A0A0G4GV10">
    <property type="interactions" value="764"/>
</dbReference>
<dbReference type="InterPro" id="IPR000626">
    <property type="entry name" value="Ubiquitin-like_dom"/>
</dbReference>
<dbReference type="InterPro" id="IPR044635">
    <property type="entry name" value="UBP14-like"/>
</dbReference>
<dbReference type="CDD" id="cd16104">
    <property type="entry name" value="Ubl_USP14_like"/>
    <property type="match status" value="1"/>
</dbReference>
<keyword evidence="4" id="KW-0833">Ubl conjugation pathway</keyword>
<dbReference type="AlphaFoldDB" id="A0A0G4GV10"/>
<keyword evidence="5" id="KW-0378">Hydrolase</keyword>
<feature type="region of interest" description="Disordered" evidence="7">
    <location>
        <begin position="374"/>
        <end position="452"/>
    </location>
</feature>
<feature type="domain" description="USP" evidence="9">
    <location>
        <begin position="113"/>
        <end position="532"/>
    </location>
</feature>
<dbReference type="OMA" id="FKSDAEY"/>
<gene>
    <name evidence="10" type="ORF">Vbra_18713</name>
</gene>
<evidence type="ECO:0000259" key="9">
    <source>
        <dbReference type="PROSITE" id="PS50235"/>
    </source>
</evidence>
<dbReference type="InterPro" id="IPR001394">
    <property type="entry name" value="Peptidase_C19_UCH"/>
</dbReference>
<evidence type="ECO:0000256" key="1">
    <source>
        <dbReference type="ARBA" id="ARBA00000707"/>
    </source>
</evidence>
<dbReference type="InParanoid" id="A0A0G4GV10"/>
<protein>
    <recommendedName>
        <fullName evidence="2">ubiquitinyl hydrolase 1</fullName>
        <ecNumber evidence="2">3.4.19.12</ecNumber>
    </recommendedName>
</protein>
<comment type="catalytic activity">
    <reaction evidence="1">
        <text>Thiol-dependent hydrolysis of ester, thioester, amide, peptide and isopeptide bonds formed by the C-terminal Gly of ubiquitin (a 76-residue protein attached to proteins as an intracellular targeting signal).</text>
        <dbReference type="EC" id="3.4.19.12"/>
    </reaction>
</comment>
<keyword evidence="6" id="KW-0788">Thiol protease</keyword>
<reference evidence="10 11" key="1">
    <citation type="submission" date="2014-11" db="EMBL/GenBank/DDBJ databases">
        <authorList>
            <person name="Zhu J."/>
            <person name="Qi W."/>
            <person name="Song R."/>
        </authorList>
    </citation>
    <scope>NUCLEOTIDE SEQUENCE [LARGE SCALE GENOMIC DNA]</scope>
</reference>
<dbReference type="EMBL" id="CDMY01000831">
    <property type="protein sequence ID" value="CEM34734.1"/>
    <property type="molecule type" value="Genomic_DNA"/>
</dbReference>
<feature type="compositionally biased region" description="Low complexity" evidence="7">
    <location>
        <begin position="428"/>
        <end position="448"/>
    </location>
</feature>
<dbReference type="VEuPathDB" id="CryptoDB:Vbra_18713"/>
<dbReference type="InterPro" id="IPR028889">
    <property type="entry name" value="USP"/>
</dbReference>
<dbReference type="SMART" id="SM00213">
    <property type="entry name" value="UBQ"/>
    <property type="match status" value="1"/>
</dbReference>
<feature type="compositionally biased region" description="Basic and acidic residues" evidence="7">
    <location>
        <begin position="553"/>
        <end position="585"/>
    </location>
</feature>
<dbReference type="InterPro" id="IPR038765">
    <property type="entry name" value="Papain-like_cys_pep_sf"/>
</dbReference>
<evidence type="ECO:0000259" key="8">
    <source>
        <dbReference type="PROSITE" id="PS50053"/>
    </source>
</evidence>
<dbReference type="Gene3D" id="3.90.70.10">
    <property type="entry name" value="Cysteine proteinases"/>
    <property type="match status" value="1"/>
</dbReference>
<dbReference type="GO" id="GO:0061136">
    <property type="term" value="P:regulation of proteasomal protein catabolic process"/>
    <property type="evidence" value="ECO:0007669"/>
    <property type="project" value="TreeGrafter"/>
</dbReference>
<evidence type="ECO:0000256" key="4">
    <source>
        <dbReference type="ARBA" id="ARBA00022786"/>
    </source>
</evidence>
<feature type="compositionally biased region" description="Basic and acidic residues" evidence="7">
    <location>
        <begin position="374"/>
        <end position="426"/>
    </location>
</feature>
<dbReference type="STRING" id="1169540.A0A0G4GV10"/>
<evidence type="ECO:0000313" key="11">
    <source>
        <dbReference type="Proteomes" id="UP000041254"/>
    </source>
</evidence>
<dbReference type="PhylomeDB" id="A0A0G4GV10"/>
<keyword evidence="3" id="KW-0645">Protease</keyword>
<evidence type="ECO:0000256" key="5">
    <source>
        <dbReference type="ARBA" id="ARBA00022801"/>
    </source>
</evidence>
<dbReference type="EC" id="3.4.19.12" evidence="2"/>
<evidence type="ECO:0000256" key="6">
    <source>
        <dbReference type="ARBA" id="ARBA00022807"/>
    </source>
</evidence>
<feature type="domain" description="Ubiquitin-like" evidence="8">
    <location>
        <begin position="4"/>
        <end position="79"/>
    </location>
</feature>
<dbReference type="PROSITE" id="PS50053">
    <property type="entry name" value="UBIQUITIN_2"/>
    <property type="match status" value="1"/>
</dbReference>
<organism evidence="10 11">
    <name type="scientific">Vitrella brassicaformis (strain CCMP3155)</name>
    <dbReference type="NCBI Taxonomy" id="1169540"/>
    <lineage>
        <taxon>Eukaryota</taxon>
        <taxon>Sar</taxon>
        <taxon>Alveolata</taxon>
        <taxon>Colpodellida</taxon>
        <taxon>Vitrellaceae</taxon>
        <taxon>Vitrella</taxon>
    </lineage>
</organism>
<dbReference type="GO" id="GO:0043161">
    <property type="term" value="P:proteasome-mediated ubiquitin-dependent protein catabolic process"/>
    <property type="evidence" value="ECO:0007669"/>
    <property type="project" value="InterPro"/>
</dbReference>
<keyword evidence="11" id="KW-1185">Reference proteome</keyword>
<dbReference type="InterPro" id="IPR029071">
    <property type="entry name" value="Ubiquitin-like_domsf"/>
</dbReference>
<evidence type="ECO:0000256" key="7">
    <source>
        <dbReference type="SAM" id="MobiDB-lite"/>
    </source>
</evidence>
<dbReference type="InterPro" id="IPR018200">
    <property type="entry name" value="USP_CS"/>
</dbReference>
<dbReference type="Pfam" id="PF00443">
    <property type="entry name" value="UCH"/>
    <property type="match status" value="1"/>
</dbReference>
<evidence type="ECO:0000313" key="10">
    <source>
        <dbReference type="EMBL" id="CEM34734.1"/>
    </source>
</evidence>
<dbReference type="OrthoDB" id="333239at2759"/>
<dbReference type="PROSITE" id="PS50235">
    <property type="entry name" value="USP_3"/>
    <property type="match status" value="1"/>
</dbReference>
<dbReference type="SUPFAM" id="SSF54001">
    <property type="entry name" value="Cysteine proteinases"/>
    <property type="match status" value="1"/>
</dbReference>
<dbReference type="PANTHER" id="PTHR43982:SF1">
    <property type="entry name" value="UBIQUITIN CARBOXYL-TERMINAL HYDROLASE 14"/>
    <property type="match status" value="1"/>
</dbReference>
<sequence length="585" mass="64807">MPSVKVQVKWGKQVYNEVEVETSEPGVLLKTQLWTLTGVPVERMKLMGTKGIVKDDTDLAAFGLKDGSKLTLIGTAEGKELQPPSEKTVFVEDLTPAQKAKLLKEKQVEPLPMGLVNLGTTCYVNSVVQFLKPAKEFTNAIKGVTAGGGPGQVDPEMRLTASFRDVYHQLEMAGEPIPPMLAIQNLRDRFPQFAQRGPRGVFMQQDAEECLNALLNTFRDKIKGGASGSDRVVDKLFSFTLSSTYKCLENEKEEETTATEETRKLSCHMGNQLHPVSLISQGIKLSLDEDVEKMSPTLGKNAAYKKTSRMETLPEYLTVHFVRFEWKGASAAAGTEATKAKVCRRVEFSRTLDAYEFCSKDLQRTLRVGRKIQREKDEEQAALRNKALEDTSVSAKKESDSKEKDTKDTKDTKDNKEKDGDVKMTDGEAAAKPAAAAQEAEAAAAAAAPEKKEDEIEELVDYDTGNFQLLSIITHQGRAADSGHYIAWVRKTEDEWLKFDDDKVSDHKWKDIDLTGGRNDYHIAYLLLLKKLTVKGPKDAKVEDIDEEPTSMDVDKPPEGQEKSEEEKGKEGGGDKKEGSDGMSL</sequence>
<evidence type="ECO:0000256" key="3">
    <source>
        <dbReference type="ARBA" id="ARBA00022670"/>
    </source>
</evidence>
<dbReference type="GO" id="GO:0004843">
    <property type="term" value="F:cysteine-type deubiquitinase activity"/>
    <property type="evidence" value="ECO:0007669"/>
    <property type="project" value="UniProtKB-EC"/>
</dbReference>
<dbReference type="Proteomes" id="UP000041254">
    <property type="component" value="Unassembled WGS sequence"/>
</dbReference>
<dbReference type="Gene3D" id="3.10.20.90">
    <property type="entry name" value="Phosphatidylinositol 3-kinase Catalytic Subunit, Chain A, domain 1"/>
    <property type="match status" value="1"/>
</dbReference>
<name>A0A0G4GV10_VITBC</name>